<dbReference type="InterPro" id="IPR000836">
    <property type="entry name" value="PRTase_dom"/>
</dbReference>
<dbReference type="Gene3D" id="3.40.50.2020">
    <property type="match status" value="1"/>
</dbReference>
<dbReference type="NCBIfam" id="NF004018">
    <property type="entry name" value="PRK05480.1"/>
    <property type="match status" value="1"/>
</dbReference>
<dbReference type="CDD" id="cd06223">
    <property type="entry name" value="PRTases_typeI"/>
    <property type="match status" value="1"/>
</dbReference>
<evidence type="ECO:0000256" key="6">
    <source>
        <dbReference type="ARBA" id="ARBA00022676"/>
    </source>
</evidence>
<dbReference type="Proteomes" id="UP000325315">
    <property type="component" value="Unassembled WGS sequence"/>
</dbReference>
<dbReference type="InterPro" id="IPR029057">
    <property type="entry name" value="PRTase-like"/>
</dbReference>
<keyword evidence="7 12" id="KW-0808">Transferase</keyword>
<dbReference type="GO" id="GO:0005525">
    <property type="term" value="F:GTP binding"/>
    <property type="evidence" value="ECO:0007669"/>
    <property type="project" value="UniProtKB-KW"/>
</dbReference>
<dbReference type="FunFam" id="3.40.50.2020:FF:000015">
    <property type="entry name" value="Uridine kinase"/>
    <property type="match status" value="1"/>
</dbReference>
<keyword evidence="5" id="KW-0021">Allosteric enzyme</keyword>
<evidence type="ECO:0000256" key="12">
    <source>
        <dbReference type="RuleBase" id="RU003825"/>
    </source>
</evidence>
<dbReference type="InterPro" id="IPR027417">
    <property type="entry name" value="P-loop_NTPase"/>
</dbReference>
<evidence type="ECO:0000256" key="11">
    <source>
        <dbReference type="ARBA" id="ARBA00023268"/>
    </source>
</evidence>
<organism evidence="15 16">
    <name type="scientific">Gossypium australe</name>
    <dbReference type="NCBI Taxonomy" id="47621"/>
    <lineage>
        <taxon>Eukaryota</taxon>
        <taxon>Viridiplantae</taxon>
        <taxon>Streptophyta</taxon>
        <taxon>Embryophyta</taxon>
        <taxon>Tracheophyta</taxon>
        <taxon>Spermatophyta</taxon>
        <taxon>Magnoliopsida</taxon>
        <taxon>eudicotyledons</taxon>
        <taxon>Gunneridae</taxon>
        <taxon>Pentapetalae</taxon>
        <taxon>rosids</taxon>
        <taxon>malvids</taxon>
        <taxon>Malvales</taxon>
        <taxon>Malvaceae</taxon>
        <taxon>Malvoideae</taxon>
        <taxon>Gossypium</taxon>
    </lineage>
</organism>
<evidence type="ECO:0000259" key="13">
    <source>
        <dbReference type="Pfam" id="PF00485"/>
    </source>
</evidence>
<evidence type="ECO:0000256" key="9">
    <source>
        <dbReference type="ARBA" id="ARBA00022777"/>
    </source>
</evidence>
<dbReference type="GO" id="GO:0044211">
    <property type="term" value="P:CTP salvage"/>
    <property type="evidence" value="ECO:0007669"/>
    <property type="project" value="UniProtKB-UniPathway"/>
</dbReference>
<proteinExistence type="inferred from homology"/>
<dbReference type="Pfam" id="PF14681">
    <property type="entry name" value="UPRTase"/>
    <property type="match status" value="1"/>
</dbReference>
<keyword evidence="9 12" id="KW-0418">Kinase</keyword>
<dbReference type="AlphaFoldDB" id="A0A5B6UH67"/>
<dbReference type="GO" id="GO:0004849">
    <property type="term" value="F:uridine kinase activity"/>
    <property type="evidence" value="ECO:0007669"/>
    <property type="project" value="UniProtKB-EC"/>
</dbReference>
<evidence type="ECO:0000259" key="14">
    <source>
        <dbReference type="Pfam" id="PF14681"/>
    </source>
</evidence>
<keyword evidence="10" id="KW-0342">GTP-binding</keyword>
<gene>
    <name evidence="15" type="primary">uprt</name>
    <name evidence="15" type="ORF">EPI10_018857</name>
</gene>
<dbReference type="Gene3D" id="3.40.50.300">
    <property type="entry name" value="P-loop containing nucleotide triphosphate hydrolases"/>
    <property type="match status" value="1"/>
</dbReference>
<keyword evidence="12" id="KW-0067">ATP-binding</keyword>
<keyword evidence="16" id="KW-1185">Reference proteome</keyword>
<comment type="pathway">
    <text evidence="1 12">Pyrimidine metabolism; UMP biosynthesis via salvage pathway; UMP from uridine: step 1/1.</text>
</comment>
<comment type="similarity">
    <text evidence="3">In the N-terminal section; belongs to the uridine kinase family.</text>
</comment>
<evidence type="ECO:0000256" key="3">
    <source>
        <dbReference type="ARBA" id="ARBA00008173"/>
    </source>
</evidence>
<comment type="catalytic activity">
    <reaction evidence="12">
        <text>cytidine + ATP = CMP + ADP + H(+)</text>
        <dbReference type="Rhea" id="RHEA:24674"/>
        <dbReference type="ChEBI" id="CHEBI:15378"/>
        <dbReference type="ChEBI" id="CHEBI:17562"/>
        <dbReference type="ChEBI" id="CHEBI:30616"/>
        <dbReference type="ChEBI" id="CHEBI:60377"/>
        <dbReference type="ChEBI" id="CHEBI:456216"/>
        <dbReference type="EC" id="2.7.1.48"/>
    </reaction>
</comment>
<feature type="domain" description="Phosphoribosyltransferase" evidence="14">
    <location>
        <begin position="282"/>
        <end position="483"/>
    </location>
</feature>
<dbReference type="GO" id="GO:0044206">
    <property type="term" value="P:UMP salvage"/>
    <property type="evidence" value="ECO:0007669"/>
    <property type="project" value="UniProtKB-UniPathway"/>
</dbReference>
<dbReference type="UniPathway" id="UPA00579">
    <property type="reaction ID" value="UER00640"/>
</dbReference>
<dbReference type="GO" id="GO:2000904">
    <property type="term" value="P:regulation of starch metabolic process"/>
    <property type="evidence" value="ECO:0007669"/>
    <property type="project" value="UniProtKB-ARBA"/>
</dbReference>
<dbReference type="PRINTS" id="PR00988">
    <property type="entry name" value="URIDINKINASE"/>
</dbReference>
<feature type="domain" description="Phosphoribulokinase/uridine kinase" evidence="13">
    <location>
        <begin position="47"/>
        <end position="252"/>
    </location>
</feature>
<protein>
    <recommendedName>
        <fullName evidence="12">Uridine kinase</fullName>
        <ecNumber evidence="12">2.7.1.48</ecNumber>
    </recommendedName>
</protein>
<evidence type="ECO:0000256" key="1">
    <source>
        <dbReference type="ARBA" id="ARBA00004690"/>
    </source>
</evidence>
<comment type="caution">
    <text evidence="15">The sequence shown here is derived from an EMBL/GenBank/DDBJ whole genome shotgun (WGS) entry which is preliminary data.</text>
</comment>
<dbReference type="SUPFAM" id="SSF52540">
    <property type="entry name" value="P-loop containing nucleoside triphosphate hydrolases"/>
    <property type="match status" value="1"/>
</dbReference>
<comment type="catalytic activity">
    <reaction evidence="12">
        <text>uridine + ATP = UMP + ADP + H(+)</text>
        <dbReference type="Rhea" id="RHEA:16825"/>
        <dbReference type="ChEBI" id="CHEBI:15378"/>
        <dbReference type="ChEBI" id="CHEBI:16704"/>
        <dbReference type="ChEBI" id="CHEBI:30616"/>
        <dbReference type="ChEBI" id="CHEBI:57865"/>
        <dbReference type="ChEBI" id="CHEBI:456216"/>
        <dbReference type="EC" id="2.7.1.48"/>
    </reaction>
</comment>
<evidence type="ECO:0000256" key="4">
    <source>
        <dbReference type="ARBA" id="ARBA00010723"/>
    </source>
</evidence>
<keyword evidence="8 12" id="KW-0547">Nucleotide-binding</keyword>
<dbReference type="InterPro" id="IPR000764">
    <property type="entry name" value="Uridine_kinase-like"/>
</dbReference>
<comment type="similarity">
    <text evidence="4">In the C-terminal section; belongs to the UPRTase family.</text>
</comment>
<dbReference type="SUPFAM" id="SSF53271">
    <property type="entry name" value="PRTase-like"/>
    <property type="match status" value="1"/>
</dbReference>
<dbReference type="NCBIfam" id="TIGR00235">
    <property type="entry name" value="udk"/>
    <property type="match status" value="1"/>
</dbReference>
<dbReference type="GO" id="GO:0016757">
    <property type="term" value="F:glycosyltransferase activity"/>
    <property type="evidence" value="ECO:0007669"/>
    <property type="project" value="UniProtKB-KW"/>
</dbReference>
<dbReference type="UniPathway" id="UPA00574">
    <property type="reaction ID" value="UER00637"/>
</dbReference>
<dbReference type="PANTHER" id="PTHR10285">
    <property type="entry name" value="URIDINE KINASE"/>
    <property type="match status" value="1"/>
</dbReference>
<dbReference type="GO" id="GO:0005524">
    <property type="term" value="F:ATP binding"/>
    <property type="evidence" value="ECO:0007669"/>
    <property type="project" value="UniProtKB-KW"/>
</dbReference>
<dbReference type="GO" id="GO:0043771">
    <property type="term" value="F:cytidine kinase activity"/>
    <property type="evidence" value="ECO:0007669"/>
    <property type="project" value="RHEA"/>
</dbReference>
<sequence>MPEETNSIDYIMEKASGPHFSGLRSPTAASSSSSSFADANAPRQPFVIGVSGGTASGKTTVCDMIIQQLHDHRVVLVNQDSFYRGLNTEELKRVHEYNFDHPDAFDTEQLLECVEKLKSGQYVQVPIYDFKQHRRSSDSFRQVNASDVIILEGILVFHDQRVRNLMNMKIFVDTVLGFIWQFIIDADVRLARRIRRDTVERGRDVNSVLEQVSLFGVMLYYAKFVKPAFDDFVLPSKKYADVIIPRGGDNHVAIDLIVQHIRTKLGEHDLCKIYPNVYVIQSTFQIRGMHTLIRDRDISKHDFVFYSDRLIRLVVEHGLGHLPFTEKQVITPTASIYTGVDFCKKLCGVSIIRSGESMENALRACCKGIKIGKILIHRDGDDGKQLIYEKLPKDISERHVLLLDPVLGTGNSANQAIELLIQKGVPESHIIFLNLISAPEGIHCVCKRFPSLKIVTSEIDVALNEEFRVIPGMGEFGDRYFGTDD</sequence>
<keyword evidence="11" id="KW-0511">Multifunctional enzyme</keyword>
<evidence type="ECO:0000313" key="15">
    <source>
        <dbReference type="EMBL" id="KAA3455884.1"/>
    </source>
</evidence>
<comment type="similarity">
    <text evidence="12">Belongs to the uridine kinase family.</text>
</comment>
<dbReference type="Pfam" id="PF00485">
    <property type="entry name" value="PRK"/>
    <property type="match status" value="1"/>
</dbReference>
<dbReference type="GO" id="GO:0009507">
    <property type="term" value="C:chloroplast"/>
    <property type="evidence" value="ECO:0007669"/>
    <property type="project" value="UniProtKB-ARBA"/>
</dbReference>
<evidence type="ECO:0000256" key="7">
    <source>
        <dbReference type="ARBA" id="ARBA00022679"/>
    </source>
</evidence>
<evidence type="ECO:0000256" key="2">
    <source>
        <dbReference type="ARBA" id="ARBA00004784"/>
    </source>
</evidence>
<comment type="pathway">
    <text evidence="2 12">Pyrimidine metabolism; CTP biosynthesis via salvage pathway; CTP from cytidine: step 1/3.</text>
</comment>
<dbReference type="InterPro" id="IPR006083">
    <property type="entry name" value="PRK/URK"/>
</dbReference>
<name>A0A5B6UH67_9ROSI</name>
<evidence type="ECO:0000256" key="10">
    <source>
        <dbReference type="ARBA" id="ARBA00023134"/>
    </source>
</evidence>
<reference evidence="15" key="1">
    <citation type="submission" date="2019-08" db="EMBL/GenBank/DDBJ databases">
        <authorList>
            <person name="Liu F."/>
        </authorList>
    </citation>
    <scope>NUCLEOTIDE SEQUENCE [LARGE SCALE GENOMIC DNA]</scope>
    <source>
        <strain evidence="15">PA1801</strain>
        <tissue evidence="15">Leaf</tissue>
    </source>
</reference>
<dbReference type="FunFam" id="3.40.50.300:FF:000339">
    <property type="entry name" value="Uridine kinase"/>
    <property type="match status" value="1"/>
</dbReference>
<dbReference type="OrthoDB" id="106623at2759"/>
<accession>A0A5B6UH67</accession>
<evidence type="ECO:0000256" key="5">
    <source>
        <dbReference type="ARBA" id="ARBA00022533"/>
    </source>
</evidence>
<evidence type="ECO:0000256" key="8">
    <source>
        <dbReference type="ARBA" id="ARBA00022741"/>
    </source>
</evidence>
<keyword evidence="6" id="KW-0328">Glycosyltransferase</keyword>
<dbReference type="CDD" id="cd02023">
    <property type="entry name" value="UMPK"/>
    <property type="match status" value="1"/>
</dbReference>
<dbReference type="NCBIfam" id="NF001097">
    <property type="entry name" value="PRK00129.1"/>
    <property type="match status" value="1"/>
</dbReference>
<dbReference type="EC" id="2.7.1.48" evidence="12"/>
<evidence type="ECO:0000313" key="16">
    <source>
        <dbReference type="Proteomes" id="UP000325315"/>
    </source>
</evidence>
<dbReference type="EMBL" id="SMMG02000012">
    <property type="protein sequence ID" value="KAA3455884.1"/>
    <property type="molecule type" value="Genomic_DNA"/>
</dbReference>